<dbReference type="EMBL" id="LT629791">
    <property type="protein sequence ID" value="SDU73675.1"/>
    <property type="molecule type" value="Genomic_DNA"/>
</dbReference>
<keyword evidence="1" id="KW-0677">Repeat</keyword>
<organism evidence="4 5">
    <name type="scientific">Jiangella alkaliphila</name>
    <dbReference type="NCBI Taxonomy" id="419479"/>
    <lineage>
        <taxon>Bacteria</taxon>
        <taxon>Bacillati</taxon>
        <taxon>Actinomycetota</taxon>
        <taxon>Actinomycetes</taxon>
        <taxon>Jiangellales</taxon>
        <taxon>Jiangellaceae</taxon>
        <taxon>Jiangella</taxon>
    </lineage>
</organism>
<sequence length="242" mass="25210">MAFLDTRDPVAVAAVAAIHSGDMEGLRQLLVEHPGLATDRLGSATGMSRTLLHVATDWPGHFPRGAETVAALVQAGADVNARFAGPHIETPLHWAASTDDVAVLDALLDAGADIEAGGSVIGGGTPMSDACAFAQWNSARRLLERGATTLLWEAAALGLMDRIEGAFAAEPAPDAHEVTQGLWAACHGGQREAAAYFLGRGADADWIGYDDLTPLDAADRAGASDLVAWLRARGARSARDLR</sequence>
<gene>
    <name evidence="4" type="ORF">SAMN04488563_4586</name>
</gene>
<dbReference type="RefSeq" id="WP_083421363.1">
    <property type="nucleotide sequence ID" value="NZ_LT629791.1"/>
</dbReference>
<evidence type="ECO:0000313" key="4">
    <source>
        <dbReference type="EMBL" id="SDU73675.1"/>
    </source>
</evidence>
<dbReference type="SUPFAM" id="SSF48403">
    <property type="entry name" value="Ankyrin repeat"/>
    <property type="match status" value="1"/>
</dbReference>
<dbReference type="Proteomes" id="UP000182977">
    <property type="component" value="Chromosome I"/>
</dbReference>
<proteinExistence type="predicted"/>
<keyword evidence="5" id="KW-1185">Reference proteome</keyword>
<dbReference type="Pfam" id="PF00023">
    <property type="entry name" value="Ank"/>
    <property type="match status" value="2"/>
</dbReference>
<name>A0A1H2KYK4_9ACTN</name>
<evidence type="ECO:0000256" key="2">
    <source>
        <dbReference type="ARBA" id="ARBA00023043"/>
    </source>
</evidence>
<accession>A0A1H2KYK4</accession>
<dbReference type="STRING" id="419479.SAMN04488563_4586"/>
<dbReference type="SMART" id="SM00248">
    <property type="entry name" value="ANK"/>
    <property type="match status" value="5"/>
</dbReference>
<feature type="repeat" description="ANK" evidence="3">
    <location>
        <begin position="87"/>
        <end position="119"/>
    </location>
</feature>
<dbReference type="AlphaFoldDB" id="A0A1H2KYK4"/>
<evidence type="ECO:0000256" key="3">
    <source>
        <dbReference type="PROSITE-ProRule" id="PRU00023"/>
    </source>
</evidence>
<protein>
    <submittedName>
        <fullName evidence="4">Ankyrin repeat</fullName>
    </submittedName>
</protein>
<dbReference type="Gene3D" id="1.25.40.20">
    <property type="entry name" value="Ankyrin repeat-containing domain"/>
    <property type="match status" value="2"/>
</dbReference>
<dbReference type="PANTHER" id="PTHR24198">
    <property type="entry name" value="ANKYRIN REPEAT AND PROTEIN KINASE DOMAIN-CONTAINING PROTEIN"/>
    <property type="match status" value="1"/>
</dbReference>
<dbReference type="PROSITE" id="PS50088">
    <property type="entry name" value="ANK_REPEAT"/>
    <property type="match status" value="1"/>
</dbReference>
<dbReference type="PANTHER" id="PTHR24198:SF165">
    <property type="entry name" value="ANKYRIN REPEAT-CONTAINING PROTEIN-RELATED"/>
    <property type="match status" value="1"/>
</dbReference>
<evidence type="ECO:0000313" key="5">
    <source>
        <dbReference type="Proteomes" id="UP000182977"/>
    </source>
</evidence>
<reference evidence="5" key="1">
    <citation type="submission" date="2016-10" db="EMBL/GenBank/DDBJ databases">
        <authorList>
            <person name="Varghese N."/>
            <person name="Submissions S."/>
        </authorList>
    </citation>
    <scope>NUCLEOTIDE SEQUENCE [LARGE SCALE GENOMIC DNA]</scope>
    <source>
        <strain evidence="5">DSM 45079</strain>
    </source>
</reference>
<dbReference type="PROSITE" id="PS50297">
    <property type="entry name" value="ANK_REP_REGION"/>
    <property type="match status" value="1"/>
</dbReference>
<evidence type="ECO:0000256" key="1">
    <source>
        <dbReference type="ARBA" id="ARBA00022737"/>
    </source>
</evidence>
<keyword evidence="2 3" id="KW-0040">ANK repeat</keyword>
<dbReference type="InterPro" id="IPR036770">
    <property type="entry name" value="Ankyrin_rpt-contain_sf"/>
</dbReference>
<dbReference type="InterPro" id="IPR002110">
    <property type="entry name" value="Ankyrin_rpt"/>
</dbReference>